<keyword evidence="13 19" id="KW-1015">Disulfide bond</keyword>
<feature type="binding site" evidence="17">
    <location>
        <position position="111"/>
    </location>
    <ligand>
        <name>Ca(2+)</name>
        <dbReference type="ChEBI" id="CHEBI:29108"/>
        <label>1</label>
    </ligand>
</feature>
<keyword evidence="10 17" id="KW-0106">Calcium</keyword>
<dbReference type="Gene3D" id="1.10.520.10">
    <property type="match status" value="1"/>
</dbReference>
<dbReference type="SUPFAM" id="SSF48113">
    <property type="entry name" value="Heme-dependent peroxidases"/>
    <property type="match status" value="1"/>
</dbReference>
<evidence type="ECO:0000256" key="19">
    <source>
        <dbReference type="PIRSR" id="PIRSR600823-5"/>
    </source>
</evidence>
<keyword evidence="9" id="KW-0732">Signal</keyword>
<evidence type="ECO:0000256" key="9">
    <source>
        <dbReference type="ARBA" id="ARBA00022729"/>
    </source>
</evidence>
<dbReference type="InterPro" id="IPR000823">
    <property type="entry name" value="Peroxidase_pln"/>
</dbReference>
<comment type="cofactor">
    <cofactor evidence="17 20">
        <name>heme b</name>
        <dbReference type="ChEBI" id="CHEBI:60344"/>
    </cofactor>
    <text evidence="17 20">Binds 1 heme b (iron(II)-protoporphyrin IX) group per subunit.</text>
</comment>
<reference evidence="23 24" key="1">
    <citation type="submission" date="2024-01" db="EMBL/GenBank/DDBJ databases">
        <title>The genomes of 5 underutilized Papilionoideae crops provide insights into root nodulation and disease resistance.</title>
        <authorList>
            <person name="Yuan L."/>
        </authorList>
    </citation>
    <scope>NUCLEOTIDE SEQUENCE [LARGE SCALE GENOMIC DNA]</scope>
    <source>
        <strain evidence="23">LY-2023</strain>
        <tissue evidence="23">Leaf</tissue>
    </source>
</reference>
<dbReference type="EC" id="1.11.1.7" evidence="4 20"/>
<dbReference type="GO" id="GO:0042744">
    <property type="term" value="P:hydrogen peroxide catabolic process"/>
    <property type="evidence" value="ECO:0007669"/>
    <property type="project" value="UniProtKB-KW"/>
</dbReference>
<dbReference type="FunFam" id="1.10.420.10:FF:000007">
    <property type="entry name" value="Peroxidase"/>
    <property type="match status" value="1"/>
</dbReference>
<dbReference type="PANTHER" id="PTHR31517:SF59">
    <property type="entry name" value="PEROXIDASE"/>
    <property type="match status" value="1"/>
</dbReference>
<evidence type="ECO:0000256" key="16">
    <source>
        <dbReference type="PIRSR" id="PIRSR600823-2"/>
    </source>
</evidence>
<evidence type="ECO:0000256" key="5">
    <source>
        <dbReference type="ARBA" id="ARBA00022525"/>
    </source>
</evidence>
<feature type="binding site" evidence="17">
    <location>
        <position position="113"/>
    </location>
    <ligand>
        <name>Ca(2+)</name>
        <dbReference type="ChEBI" id="CHEBI:29108"/>
        <label>1</label>
    </ligand>
</feature>
<organism evidence="23 24">
    <name type="scientific">Clitoria ternatea</name>
    <name type="common">Butterfly pea</name>
    <dbReference type="NCBI Taxonomy" id="43366"/>
    <lineage>
        <taxon>Eukaryota</taxon>
        <taxon>Viridiplantae</taxon>
        <taxon>Streptophyta</taxon>
        <taxon>Embryophyta</taxon>
        <taxon>Tracheophyta</taxon>
        <taxon>Spermatophyta</taxon>
        <taxon>Magnoliopsida</taxon>
        <taxon>eudicotyledons</taxon>
        <taxon>Gunneridae</taxon>
        <taxon>Pentapetalae</taxon>
        <taxon>rosids</taxon>
        <taxon>fabids</taxon>
        <taxon>Fabales</taxon>
        <taxon>Fabaceae</taxon>
        <taxon>Papilionoideae</taxon>
        <taxon>50 kb inversion clade</taxon>
        <taxon>NPAAA clade</taxon>
        <taxon>indigoferoid/millettioid clade</taxon>
        <taxon>Phaseoleae</taxon>
        <taxon>Clitoria</taxon>
    </lineage>
</organism>
<evidence type="ECO:0000256" key="7">
    <source>
        <dbReference type="ARBA" id="ARBA00022617"/>
    </source>
</evidence>
<comment type="similarity">
    <text evidence="3">Belongs to the peroxidase family. Ascorbate peroxidase subfamily.</text>
</comment>
<keyword evidence="12 17" id="KW-0408">Iron</keyword>
<feature type="binding site" evidence="17">
    <location>
        <position position="129"/>
    </location>
    <ligand>
        <name>Ca(2+)</name>
        <dbReference type="ChEBI" id="CHEBI:29108"/>
        <label>1</label>
    </ligand>
</feature>
<dbReference type="CDD" id="cd00693">
    <property type="entry name" value="secretory_peroxidase"/>
    <property type="match status" value="1"/>
</dbReference>
<dbReference type="GO" id="GO:0020037">
    <property type="term" value="F:heme binding"/>
    <property type="evidence" value="ECO:0007669"/>
    <property type="project" value="UniProtKB-UniRule"/>
</dbReference>
<evidence type="ECO:0000256" key="14">
    <source>
        <dbReference type="ARBA" id="ARBA00023324"/>
    </source>
</evidence>
<feature type="domain" description="Plant heme peroxidase family profile" evidence="22">
    <location>
        <begin position="66"/>
        <end position="364"/>
    </location>
</feature>
<protein>
    <recommendedName>
        <fullName evidence="4 20">Peroxidase</fullName>
        <ecNumber evidence="4 20">1.11.1.7</ecNumber>
    </recommendedName>
</protein>
<dbReference type="PANTHER" id="PTHR31517">
    <property type="match status" value="1"/>
</dbReference>
<feature type="disulfide bond" evidence="19">
    <location>
        <begin position="238"/>
        <end position="268"/>
    </location>
</feature>
<name>A0AAN9I9B7_CLITE</name>
<evidence type="ECO:0000256" key="21">
    <source>
        <dbReference type="SAM" id="Phobius"/>
    </source>
</evidence>
<feature type="binding site" evidence="17">
    <location>
        <position position="284"/>
    </location>
    <ligand>
        <name>Ca(2+)</name>
        <dbReference type="ChEBI" id="CHEBI:29108"/>
        <label>2</label>
    </ligand>
</feature>
<dbReference type="EMBL" id="JAYKXN010000007">
    <property type="protein sequence ID" value="KAK7271117.1"/>
    <property type="molecule type" value="Genomic_DNA"/>
</dbReference>
<comment type="subcellular location">
    <subcellularLocation>
        <location evidence="20">Secreted</location>
    </subcellularLocation>
</comment>
<comment type="function">
    <text evidence="2">Removal of H(2)O(2), oxidation of toxic reductants, biosynthesis and degradation of lignin, suberization, auxin catabolism, response to environmental stresses such as wounding, pathogen attack and oxidative stress. These functions might be dependent on each isozyme/isoform in each plant tissue.</text>
</comment>
<proteinExistence type="inferred from homology"/>
<dbReference type="InterPro" id="IPR033905">
    <property type="entry name" value="Secretory_peroxidase"/>
</dbReference>
<dbReference type="InterPro" id="IPR002016">
    <property type="entry name" value="Haem_peroxidase"/>
</dbReference>
<keyword evidence="24" id="KW-1185">Reference proteome</keyword>
<keyword evidence="6 20" id="KW-0575">Peroxidase</keyword>
<dbReference type="PROSITE" id="PS00435">
    <property type="entry name" value="PEROXIDASE_1"/>
    <property type="match status" value="1"/>
</dbReference>
<feature type="active site" description="Proton acceptor" evidence="15">
    <location>
        <position position="107"/>
    </location>
</feature>
<feature type="binding site" evidence="17">
    <location>
        <position position="108"/>
    </location>
    <ligand>
        <name>Ca(2+)</name>
        <dbReference type="ChEBI" id="CHEBI:29108"/>
        <label>1</label>
    </ligand>
</feature>
<feature type="binding site" evidence="17">
    <location>
        <position position="292"/>
    </location>
    <ligand>
        <name>Ca(2+)</name>
        <dbReference type="ChEBI" id="CHEBI:29108"/>
        <label>2</label>
    </ligand>
</feature>
<sequence length="369" mass="41019">MKMKMKMFISGVLHLDLFNYLRISKCADIKHLQKTQNEETMSAIGKMKTTAIPIFFFCVISFAFADLRVGFYDSRCPRAESIVHQVVQRRFNRDRSIAAALLRMHFHDCFVNGCDASILIDPKGNRTSEKNAGPNQTVRGYELIDEAKEILEEECRLTVSCADIITLATRDAVALAGGIRYSVPTGRRDGFTSDPRLVNLPGPALSVSRALEFFTAKGLTLEDMVTLMGGHTVGIAHCSVFQQRLSSFHGTLDPTMNPNLDTLLVQICGSPNKPSRSDAFAFLDQGSAFVFDNQFYNQLDLKGGVLHIDQQLALDPMTRDMVTSFAADNRRFQESFANAMIKLASIGVFVGSDGEIRKNCRLFNNPHAL</sequence>
<evidence type="ECO:0000256" key="3">
    <source>
        <dbReference type="ARBA" id="ARBA00006873"/>
    </source>
</evidence>
<keyword evidence="21" id="KW-0472">Membrane</keyword>
<dbReference type="Proteomes" id="UP001359559">
    <property type="component" value="Unassembled WGS sequence"/>
</dbReference>
<evidence type="ECO:0000256" key="10">
    <source>
        <dbReference type="ARBA" id="ARBA00022837"/>
    </source>
</evidence>
<dbReference type="GO" id="GO:0006979">
    <property type="term" value="P:response to oxidative stress"/>
    <property type="evidence" value="ECO:0007669"/>
    <property type="project" value="UniProtKB-UniRule"/>
</dbReference>
<dbReference type="FunFam" id="1.10.520.10:FF:000008">
    <property type="entry name" value="Peroxidase"/>
    <property type="match status" value="1"/>
</dbReference>
<evidence type="ECO:0000256" key="17">
    <source>
        <dbReference type="PIRSR" id="PIRSR600823-3"/>
    </source>
</evidence>
<feature type="site" description="Transition state stabilizer" evidence="18">
    <location>
        <position position="103"/>
    </location>
</feature>
<evidence type="ECO:0000256" key="1">
    <source>
        <dbReference type="ARBA" id="ARBA00000189"/>
    </source>
</evidence>
<keyword evidence="5 20" id="KW-0964">Secreted</keyword>
<comment type="catalytic activity">
    <reaction evidence="1 20">
        <text>2 a phenolic donor + H2O2 = 2 a phenolic radical donor + 2 H2O</text>
        <dbReference type="Rhea" id="RHEA:56136"/>
        <dbReference type="ChEBI" id="CHEBI:15377"/>
        <dbReference type="ChEBI" id="CHEBI:16240"/>
        <dbReference type="ChEBI" id="CHEBI:139520"/>
        <dbReference type="ChEBI" id="CHEBI:139521"/>
        <dbReference type="EC" id="1.11.1.7"/>
    </reaction>
</comment>
<keyword evidence="14 20" id="KW-0376">Hydrogen peroxide</keyword>
<dbReference type="AlphaFoldDB" id="A0AAN9I9B7"/>
<comment type="caution">
    <text evidence="23">The sequence shown here is derived from an EMBL/GenBank/DDBJ whole genome shotgun (WGS) entry which is preliminary data.</text>
</comment>
<feature type="binding site" evidence="17">
    <location>
        <position position="115"/>
    </location>
    <ligand>
        <name>Ca(2+)</name>
        <dbReference type="ChEBI" id="CHEBI:29108"/>
        <label>1</label>
    </ligand>
</feature>
<dbReference type="InterPro" id="IPR019793">
    <property type="entry name" value="Peroxidases_heam-ligand_BS"/>
</dbReference>
<feature type="disulfide bond" evidence="19">
    <location>
        <begin position="161"/>
        <end position="360"/>
    </location>
</feature>
<keyword evidence="8 17" id="KW-0479">Metal-binding</keyword>
<feature type="binding site" evidence="17">
    <location>
        <position position="232"/>
    </location>
    <ligand>
        <name>Ca(2+)</name>
        <dbReference type="ChEBI" id="CHEBI:29108"/>
        <label>2</label>
    </ligand>
</feature>
<dbReference type="GO" id="GO:0046872">
    <property type="term" value="F:metal ion binding"/>
    <property type="evidence" value="ECO:0007669"/>
    <property type="project" value="UniProtKB-UniRule"/>
</dbReference>
<dbReference type="PRINTS" id="PR00461">
    <property type="entry name" value="PLPEROXIDASE"/>
</dbReference>
<evidence type="ECO:0000256" key="20">
    <source>
        <dbReference type="RuleBase" id="RU362060"/>
    </source>
</evidence>
<dbReference type="InterPro" id="IPR010255">
    <property type="entry name" value="Haem_peroxidase_sf"/>
</dbReference>
<keyword evidence="21" id="KW-1133">Transmembrane helix</keyword>
<feature type="disulfide bond" evidence="19">
    <location>
        <begin position="109"/>
        <end position="114"/>
    </location>
</feature>
<feature type="transmembrane region" description="Helical" evidence="21">
    <location>
        <begin position="50"/>
        <end position="71"/>
    </location>
</feature>
<dbReference type="PROSITE" id="PS50873">
    <property type="entry name" value="PEROXIDASE_4"/>
    <property type="match status" value="1"/>
</dbReference>
<evidence type="ECO:0000313" key="24">
    <source>
        <dbReference type="Proteomes" id="UP001359559"/>
    </source>
</evidence>
<dbReference type="PROSITE" id="PS00436">
    <property type="entry name" value="PEROXIDASE_2"/>
    <property type="match status" value="1"/>
</dbReference>
<evidence type="ECO:0000256" key="18">
    <source>
        <dbReference type="PIRSR" id="PIRSR600823-4"/>
    </source>
</evidence>
<dbReference type="InterPro" id="IPR019794">
    <property type="entry name" value="Peroxidases_AS"/>
</dbReference>
<dbReference type="GO" id="GO:0005576">
    <property type="term" value="C:extracellular region"/>
    <property type="evidence" value="ECO:0007669"/>
    <property type="project" value="UniProtKB-SubCell"/>
</dbReference>
<comment type="cofactor">
    <cofactor evidence="17 20">
        <name>Ca(2+)</name>
        <dbReference type="ChEBI" id="CHEBI:29108"/>
    </cofactor>
    <text evidence="17 20">Binds 2 calcium ions per subunit.</text>
</comment>
<feature type="binding site" evidence="16">
    <location>
        <position position="201"/>
    </location>
    <ligand>
        <name>substrate</name>
    </ligand>
</feature>
<evidence type="ECO:0000256" key="13">
    <source>
        <dbReference type="ARBA" id="ARBA00023157"/>
    </source>
</evidence>
<evidence type="ECO:0000256" key="15">
    <source>
        <dbReference type="PIRSR" id="PIRSR600823-1"/>
    </source>
</evidence>
<feature type="disulfide bond" evidence="19">
    <location>
        <begin position="76"/>
        <end position="155"/>
    </location>
</feature>
<feature type="binding site" description="axial binding residue" evidence="17">
    <location>
        <position position="231"/>
    </location>
    <ligand>
        <name>heme b</name>
        <dbReference type="ChEBI" id="CHEBI:60344"/>
    </ligand>
    <ligandPart>
        <name>Fe</name>
        <dbReference type="ChEBI" id="CHEBI:18248"/>
    </ligandPart>
</feature>
<evidence type="ECO:0000256" key="12">
    <source>
        <dbReference type="ARBA" id="ARBA00023004"/>
    </source>
</evidence>
<evidence type="ECO:0000256" key="11">
    <source>
        <dbReference type="ARBA" id="ARBA00023002"/>
    </source>
</evidence>
<dbReference type="Gene3D" id="1.10.420.10">
    <property type="entry name" value="Peroxidase, domain 2"/>
    <property type="match status" value="1"/>
</dbReference>
<evidence type="ECO:0000259" key="22">
    <source>
        <dbReference type="PROSITE" id="PS50873"/>
    </source>
</evidence>
<dbReference type="PRINTS" id="PR00458">
    <property type="entry name" value="PEROXIDASE"/>
</dbReference>
<keyword evidence="11 20" id="KW-0560">Oxidoreductase</keyword>
<keyword evidence="7 20" id="KW-0349">Heme</keyword>
<comment type="similarity">
    <text evidence="20">Belongs to the peroxidase family. Classical plant (class III) peroxidase subfamily.</text>
</comment>
<accession>A0AAN9I9B7</accession>
<dbReference type="Pfam" id="PF00141">
    <property type="entry name" value="peroxidase"/>
    <property type="match status" value="1"/>
</dbReference>
<evidence type="ECO:0000256" key="4">
    <source>
        <dbReference type="ARBA" id="ARBA00012313"/>
    </source>
</evidence>
<dbReference type="GO" id="GO:0140825">
    <property type="term" value="F:lactoperoxidase activity"/>
    <property type="evidence" value="ECO:0007669"/>
    <property type="project" value="UniProtKB-EC"/>
</dbReference>
<gene>
    <name evidence="23" type="ORF">RJT34_26755</name>
</gene>
<keyword evidence="21" id="KW-0812">Transmembrane</keyword>
<evidence type="ECO:0000256" key="2">
    <source>
        <dbReference type="ARBA" id="ARBA00002322"/>
    </source>
</evidence>
<feature type="binding site" evidence="17">
    <location>
        <position position="117"/>
    </location>
    <ligand>
        <name>Ca(2+)</name>
        <dbReference type="ChEBI" id="CHEBI:29108"/>
        <label>1</label>
    </ligand>
</feature>
<evidence type="ECO:0000313" key="23">
    <source>
        <dbReference type="EMBL" id="KAK7271117.1"/>
    </source>
</evidence>
<evidence type="ECO:0000256" key="6">
    <source>
        <dbReference type="ARBA" id="ARBA00022559"/>
    </source>
</evidence>
<evidence type="ECO:0000256" key="8">
    <source>
        <dbReference type="ARBA" id="ARBA00022723"/>
    </source>
</evidence>